<dbReference type="STRING" id="1844006.PhaeoP97_00242"/>
<sequence>MADYTRGEVSGRVRGRVKTLCLDMAALERFEALQSQEAFSAIEEMRGDDAGFATLRRLVWSAMAKHHPDATLAEAQAFIAKHADKIRAMLQRALPEPETDEDVAESAPGKPAGATG</sequence>
<organism evidence="2 3">
    <name type="scientific">Phaeobacter porticola</name>
    <dbReference type="NCBI Taxonomy" id="1844006"/>
    <lineage>
        <taxon>Bacteria</taxon>
        <taxon>Pseudomonadati</taxon>
        <taxon>Pseudomonadota</taxon>
        <taxon>Alphaproteobacteria</taxon>
        <taxon>Rhodobacterales</taxon>
        <taxon>Roseobacteraceae</taxon>
        <taxon>Phaeobacter</taxon>
    </lineage>
</organism>
<dbReference type="EMBL" id="CP016364">
    <property type="protein sequence ID" value="APG45694.1"/>
    <property type="molecule type" value="Genomic_DNA"/>
</dbReference>
<dbReference type="OrthoDB" id="7473872at2"/>
<proteinExistence type="predicted"/>
<keyword evidence="3" id="KW-1185">Reference proteome</keyword>
<accession>A0A1L3I0Q5</accession>
<dbReference type="AlphaFoldDB" id="A0A1L3I0Q5"/>
<evidence type="ECO:0000313" key="3">
    <source>
        <dbReference type="Proteomes" id="UP000183859"/>
    </source>
</evidence>
<evidence type="ECO:0000313" key="2">
    <source>
        <dbReference type="EMBL" id="APG45694.1"/>
    </source>
</evidence>
<protein>
    <submittedName>
        <fullName evidence="2">Uncharacterized protein</fullName>
    </submittedName>
</protein>
<name>A0A1L3I0Q5_9RHOB</name>
<dbReference type="Proteomes" id="UP000183859">
    <property type="component" value="Chromosome"/>
</dbReference>
<feature type="region of interest" description="Disordered" evidence="1">
    <location>
        <begin position="91"/>
        <end position="116"/>
    </location>
</feature>
<dbReference type="KEGG" id="php:PhaeoP97_00242"/>
<evidence type="ECO:0000256" key="1">
    <source>
        <dbReference type="SAM" id="MobiDB-lite"/>
    </source>
</evidence>
<reference evidence="3" key="1">
    <citation type="submission" date="2016-07" db="EMBL/GenBank/DDBJ databases">
        <title>Phaeobacter portensis sp. nov., a tropodithietic acid producing bacterium isolated from a German harbor.</title>
        <authorList>
            <person name="Freese H.M."/>
            <person name="Bunk B."/>
            <person name="Breider S."/>
            <person name="Brinkhoff T."/>
        </authorList>
    </citation>
    <scope>NUCLEOTIDE SEQUENCE [LARGE SCALE GENOMIC DNA]</scope>
    <source>
        <strain evidence="3">P97</strain>
    </source>
</reference>
<gene>
    <name evidence="2" type="ORF">PhaeoP97_00242</name>
</gene>
<dbReference type="RefSeq" id="WP_072503514.1">
    <property type="nucleotide sequence ID" value="NZ_CP016364.1"/>
</dbReference>